<dbReference type="InterPro" id="IPR022233">
    <property type="entry name" value="TRAPPC10/Trs130_C"/>
</dbReference>
<evidence type="ECO:0000256" key="4">
    <source>
        <dbReference type="SAM" id="MobiDB-lite"/>
    </source>
</evidence>
<feature type="domain" description="DUF7077" evidence="7">
    <location>
        <begin position="1003"/>
        <end position="1122"/>
    </location>
</feature>
<feature type="region of interest" description="Disordered" evidence="4">
    <location>
        <begin position="445"/>
        <end position="466"/>
    </location>
</feature>
<feature type="compositionally biased region" description="Low complexity" evidence="4">
    <location>
        <begin position="207"/>
        <end position="216"/>
    </location>
</feature>
<dbReference type="OrthoDB" id="10256906at2759"/>
<dbReference type="Pfam" id="PF12584">
    <property type="entry name" value="TRAPPC10"/>
    <property type="match status" value="1"/>
</dbReference>
<dbReference type="GO" id="GO:0005829">
    <property type="term" value="C:cytosol"/>
    <property type="evidence" value="ECO:0007669"/>
    <property type="project" value="GOC"/>
</dbReference>
<keyword evidence="10" id="KW-1185">Reference proteome</keyword>
<feature type="compositionally biased region" description="Basic and acidic residues" evidence="4">
    <location>
        <begin position="681"/>
        <end position="693"/>
    </location>
</feature>
<dbReference type="Pfam" id="PF23036">
    <property type="entry name" value="TRAPPC10_1st"/>
    <property type="match status" value="1"/>
</dbReference>
<evidence type="ECO:0000259" key="7">
    <source>
        <dbReference type="Pfam" id="PF23274"/>
    </source>
</evidence>
<evidence type="ECO:0008006" key="11">
    <source>
        <dbReference type="Google" id="ProtNLM"/>
    </source>
</evidence>
<organism evidence="9 10">
    <name type="scientific">Imshaugia aleurites</name>
    <dbReference type="NCBI Taxonomy" id="172621"/>
    <lineage>
        <taxon>Eukaryota</taxon>
        <taxon>Fungi</taxon>
        <taxon>Dikarya</taxon>
        <taxon>Ascomycota</taxon>
        <taxon>Pezizomycotina</taxon>
        <taxon>Lecanoromycetes</taxon>
        <taxon>OSLEUM clade</taxon>
        <taxon>Lecanoromycetidae</taxon>
        <taxon>Lecanorales</taxon>
        <taxon>Lecanorineae</taxon>
        <taxon>Parmeliaceae</taxon>
        <taxon>Imshaugia</taxon>
    </lineage>
</organism>
<feature type="region of interest" description="Disordered" evidence="4">
    <location>
        <begin position="186"/>
        <end position="216"/>
    </location>
</feature>
<accession>A0A8H3FYD0</accession>
<keyword evidence="3" id="KW-0333">Golgi apparatus</keyword>
<feature type="region of interest" description="Disordered" evidence="4">
    <location>
        <begin position="98"/>
        <end position="119"/>
    </location>
</feature>
<feature type="domain" description="TRAPPC10/Trs130 C-terminal" evidence="5">
    <location>
        <begin position="1334"/>
        <end position="1487"/>
    </location>
</feature>
<comment type="caution">
    <text evidence="9">The sequence shown here is derived from an EMBL/GenBank/DDBJ whole genome shotgun (WGS) entry which is preliminary data.</text>
</comment>
<evidence type="ECO:0000259" key="5">
    <source>
        <dbReference type="Pfam" id="PF12584"/>
    </source>
</evidence>
<evidence type="ECO:0000313" key="9">
    <source>
        <dbReference type="EMBL" id="CAF9931292.1"/>
    </source>
</evidence>
<evidence type="ECO:0000256" key="1">
    <source>
        <dbReference type="ARBA" id="ARBA00004555"/>
    </source>
</evidence>
<dbReference type="GO" id="GO:0034498">
    <property type="term" value="P:early endosome to Golgi transport"/>
    <property type="evidence" value="ECO:0007669"/>
    <property type="project" value="TreeGrafter"/>
</dbReference>
<gene>
    <name evidence="9" type="ORF">IMSHALPRED_008586</name>
</gene>
<dbReference type="EMBL" id="CAJPDT010000060">
    <property type="protein sequence ID" value="CAF9931292.1"/>
    <property type="molecule type" value="Genomic_DNA"/>
</dbReference>
<evidence type="ECO:0000259" key="6">
    <source>
        <dbReference type="Pfam" id="PF23036"/>
    </source>
</evidence>
<dbReference type="Pfam" id="PF24967">
    <property type="entry name" value="NTS_TR130"/>
    <property type="match status" value="1"/>
</dbReference>
<dbReference type="PANTHER" id="PTHR13251:SF3">
    <property type="entry name" value="TRAFFICKING PROTEIN PARTICLE COMPLEX SUBUNIT 10"/>
    <property type="match status" value="1"/>
</dbReference>
<evidence type="ECO:0000256" key="3">
    <source>
        <dbReference type="ARBA" id="ARBA00023034"/>
    </source>
</evidence>
<feature type="domain" description="TRAPPC10/Trs130 N-terminal" evidence="6">
    <location>
        <begin position="42"/>
        <end position="434"/>
    </location>
</feature>
<feature type="region of interest" description="Disordered" evidence="4">
    <location>
        <begin position="681"/>
        <end position="701"/>
    </location>
</feature>
<evidence type="ECO:0000256" key="2">
    <source>
        <dbReference type="ARBA" id="ARBA00022448"/>
    </source>
</evidence>
<dbReference type="InterPro" id="IPR045126">
    <property type="entry name" value="TRAPPC10/Trs130"/>
</dbReference>
<dbReference type="Pfam" id="PF23274">
    <property type="entry name" value="DUF7077"/>
    <property type="match status" value="1"/>
</dbReference>
<dbReference type="GO" id="GO:0006891">
    <property type="term" value="P:intra-Golgi vesicle-mediated transport"/>
    <property type="evidence" value="ECO:0007669"/>
    <property type="project" value="TreeGrafter"/>
</dbReference>
<dbReference type="PANTHER" id="PTHR13251">
    <property type="entry name" value="EPILEPSY HOLOPROSENCEPHALY CANDIDATE 1/TMEM1"/>
    <property type="match status" value="1"/>
</dbReference>
<dbReference type="InterPro" id="IPR055505">
    <property type="entry name" value="DUF7077"/>
</dbReference>
<sequence>MEPPSSSSHVTGTYLPCDPSPAIKASNYDLFPQQTREADFSSTTVEYTDPSGTYPSLSSELHHRLPLRHLHWKSASRPVRTIDSLHVTLIADQNLLDANHNGPVPKGESPRKERRHQIPGLRQTPYLKIYLLQCGDVDTYRADTRKLLRDWVKDHTPPSQSSTSLNKQENHDAFEWLIVHVLPASAEGGASRPSSGARTESEKRPTSSRWPSRSSSSVIEKIRADFNGTSKNAVDRVAQVQVAEHPGGDSGRPQLRSQDDKNGWEDLIAKMKSLILASFDLRVNQYEEDIGEKELQRNLPGWNFNTFFVLKEGLARGFESVGLTEDALIGYHELAASLNAIVDGQGGGDTAEQQQALFNEHTDDLIEAYKQAERRSKNTKTLGQEKPLVGDLGACILNTDRKPFRDLILANKISSYDFQSYIFARQVSLLLRLADVGVHTQLPTSGAVFEGDDDPQSDVGTESLKSSGKHREDLIILAEVAQRASDFINSVATTVRNDIKSGIHQSGDSQNGNEGFSHIVHEEIVENLVASWVFSTSKCILEATSANSLSAQLDPILRQLKSSTESSIEDNEDGVGSIMNTVHRQGLPDRTSSLKAPASLMSQPPTRQSFPSVISLDAVRLLPPATSHPGTQELASQRGDLLALTRRACSGLGLQHLNRQGGLADVGLVSRAEAEAMREVKLESTTEQEEKQLEAPPVNTRAPTTAGICNKTLFSALQSKQDFYQAFEGLTVSMLASYVVGGRMKAAEAMTLDLAVTRFLLEDYEVAASYFRQLAPFYAKDEWSDLELLTLNLYAQCLHCVGRDEDYVRIGLKVLAKAIRNRAASGQQPQVSSIEPANACQLPQSAMGSLSGILSASRPLKEHIPLRMDDYFDRIDIGVHVRHSPKDDGFQFPLFLRSLLPETFLADSVRVQILSVAEEHRSELWLHADGRNIEPGTSEIWLRSNTMFPAWYVLNQVTILAGNILFIHSLSPPSDGPSFARSRYSALPELANRRRLLLWPQSRSLEARLSQSETVHLERPKSLVVSISSGWNDIIHGRLSLRAASAGLRLHTAQAEIRNGKVALTDKSQPGSISFRQLHPDITADIIVPYSLESDLKEIVVRAEVTYATEQGEFVYACGSKISTILPITINVRDAFKKGALFSTFTVGTAESIPVRVLKCTVEGNEDFSATSQIPDRSEHDVFIPQPLSLVSRIQRTSRGKLDLAASETVQRKMFLHVEYRCLNQEMLVAAESIFSKALAATPWQKLCRLLMPALLTTLRRRFSTQQLEVAGLVHVLDVGTFDDHDWRSSVLAGLPPDLGEELSRWLREWHDDHPTISFKDVDPPSPRQHVTVPFEVPYVQILHTIRMHPLHHRAGLRGLPDYVAIGSALPLRVVIRHTRQWWGGDIRSGNDGNALVFQYEVHALPDDWIIGGQKKGHFSAQADETFSFAILLLPQRTGHLMFPSLDIHPSPPPGILQAADVGHDSAESSVSCEMDYQQQCETVQVVSDLMSTTVSIDPGGTVGGAWVVESKSR</sequence>
<name>A0A8H3FYD0_9LECA</name>
<feature type="domain" description="Trs130 NTS" evidence="8">
    <location>
        <begin position="710"/>
        <end position="810"/>
    </location>
</feature>
<evidence type="ECO:0000259" key="8">
    <source>
        <dbReference type="Pfam" id="PF24967"/>
    </source>
</evidence>
<dbReference type="InterPro" id="IPR056916">
    <property type="entry name" value="NTS_TR130"/>
</dbReference>
<evidence type="ECO:0000313" key="10">
    <source>
        <dbReference type="Proteomes" id="UP000664534"/>
    </source>
</evidence>
<protein>
    <recommendedName>
        <fullName evidence="11">TMEM1 family protein</fullName>
    </recommendedName>
</protein>
<dbReference type="InterPro" id="IPR056913">
    <property type="entry name" value="TRAPPC10/Trs130_N"/>
</dbReference>
<dbReference type="GO" id="GO:1990071">
    <property type="term" value="C:TRAPPII protein complex"/>
    <property type="evidence" value="ECO:0007669"/>
    <property type="project" value="InterPro"/>
</dbReference>
<comment type="subcellular location">
    <subcellularLocation>
        <location evidence="1">Golgi apparatus</location>
    </subcellularLocation>
</comment>
<proteinExistence type="predicted"/>
<keyword evidence="2" id="KW-0813">Transport</keyword>
<reference evidence="9" key="1">
    <citation type="submission" date="2021-03" db="EMBL/GenBank/DDBJ databases">
        <authorList>
            <person name="Tagirdzhanova G."/>
        </authorList>
    </citation>
    <scope>NUCLEOTIDE SEQUENCE</scope>
</reference>
<dbReference type="Proteomes" id="UP000664534">
    <property type="component" value="Unassembled WGS sequence"/>
</dbReference>
<dbReference type="Pfam" id="PF24965">
    <property type="entry name" value="TRS130_4HB"/>
    <property type="match status" value="1"/>
</dbReference>